<evidence type="ECO:0000313" key="1">
    <source>
        <dbReference type="EMBL" id="KAI9388970.1"/>
    </source>
</evidence>
<proteinExistence type="predicted"/>
<protein>
    <submittedName>
        <fullName evidence="1">Uncharacterized protein</fullName>
    </submittedName>
</protein>
<evidence type="ECO:0000313" key="2">
    <source>
        <dbReference type="Proteomes" id="UP000006729"/>
    </source>
</evidence>
<reference evidence="1 2" key="1">
    <citation type="journal article" date="2006" name="Science">
        <title>The genome of black cottonwood, Populus trichocarpa (Torr. &amp; Gray).</title>
        <authorList>
            <person name="Tuskan G.A."/>
            <person name="Difazio S."/>
            <person name="Jansson S."/>
            <person name="Bohlmann J."/>
            <person name="Grigoriev I."/>
            <person name="Hellsten U."/>
            <person name="Putnam N."/>
            <person name="Ralph S."/>
            <person name="Rombauts S."/>
            <person name="Salamov A."/>
            <person name="Schein J."/>
            <person name="Sterck L."/>
            <person name="Aerts A."/>
            <person name="Bhalerao R.R."/>
            <person name="Bhalerao R.P."/>
            <person name="Blaudez D."/>
            <person name="Boerjan W."/>
            <person name="Brun A."/>
            <person name="Brunner A."/>
            <person name="Busov V."/>
            <person name="Campbell M."/>
            <person name="Carlson J."/>
            <person name="Chalot M."/>
            <person name="Chapman J."/>
            <person name="Chen G.L."/>
            <person name="Cooper D."/>
            <person name="Coutinho P.M."/>
            <person name="Couturier J."/>
            <person name="Covert S."/>
            <person name="Cronk Q."/>
            <person name="Cunningham R."/>
            <person name="Davis J."/>
            <person name="Degroeve S."/>
            <person name="Dejardin A."/>
            <person name="Depamphilis C."/>
            <person name="Detter J."/>
            <person name="Dirks B."/>
            <person name="Dubchak I."/>
            <person name="Duplessis S."/>
            <person name="Ehlting J."/>
            <person name="Ellis B."/>
            <person name="Gendler K."/>
            <person name="Goodstein D."/>
            <person name="Gribskov M."/>
            <person name="Grimwood J."/>
            <person name="Groover A."/>
            <person name="Gunter L."/>
            <person name="Hamberger B."/>
            <person name="Heinze B."/>
            <person name="Helariutta Y."/>
            <person name="Henrissat B."/>
            <person name="Holligan D."/>
            <person name="Holt R."/>
            <person name="Huang W."/>
            <person name="Islam-Faridi N."/>
            <person name="Jones S."/>
            <person name="Jones-Rhoades M."/>
            <person name="Jorgensen R."/>
            <person name="Joshi C."/>
            <person name="Kangasjarvi J."/>
            <person name="Karlsson J."/>
            <person name="Kelleher C."/>
            <person name="Kirkpatrick R."/>
            <person name="Kirst M."/>
            <person name="Kohler A."/>
            <person name="Kalluri U."/>
            <person name="Larimer F."/>
            <person name="Leebens-Mack J."/>
            <person name="Leple J.C."/>
            <person name="Locascio P."/>
            <person name="Lou Y."/>
            <person name="Lucas S."/>
            <person name="Martin F."/>
            <person name="Montanini B."/>
            <person name="Napoli C."/>
            <person name="Nelson D.R."/>
            <person name="Nelson C."/>
            <person name="Nieminen K."/>
            <person name="Nilsson O."/>
            <person name="Pereda V."/>
            <person name="Peter G."/>
            <person name="Philippe R."/>
            <person name="Pilate G."/>
            <person name="Poliakov A."/>
            <person name="Razumovskaya J."/>
            <person name="Richardson P."/>
            <person name="Rinaldi C."/>
            <person name="Ritland K."/>
            <person name="Rouze P."/>
            <person name="Ryaboy D."/>
            <person name="Schmutz J."/>
            <person name="Schrader J."/>
            <person name="Segerman B."/>
            <person name="Shin H."/>
            <person name="Siddiqui A."/>
            <person name="Sterky F."/>
            <person name="Terry A."/>
            <person name="Tsai C.J."/>
            <person name="Uberbacher E."/>
            <person name="Unneberg P."/>
            <person name="Vahala J."/>
            <person name="Wall K."/>
            <person name="Wessler S."/>
            <person name="Yang G."/>
            <person name="Yin T."/>
            <person name="Douglas C."/>
            <person name="Marra M."/>
            <person name="Sandberg G."/>
            <person name="Van de Peer Y."/>
            <person name="Rokhsar D."/>
        </authorList>
    </citation>
    <scope>NUCLEOTIDE SEQUENCE [LARGE SCALE GENOMIC DNA]</scope>
    <source>
        <strain evidence="2">cv. Nisqually</strain>
    </source>
</reference>
<sequence length="710" mass="75770">MEKQTIFIFSVLLLATLSLSHGSNDKERKAYIVYMGNAPKTNHISTADHHHGFLSAALGDEDVARRIRIHSYGKSFDAFAAHLLPEEAERLKRDKNVVSVFLRMPLSVERKPQVESSIVVGVLDTVYIDAPIFDDKGFGPPPSSWKGACQKGSNFTGCNNKVIGARSYDLENRRPDENTPVDDEGHGTHTSSTVAGISVEGASLYGLGQGTARGGVPSSRLAIYEVCYEDGCSDMDIMAAFDDAIQDGADMISLSVGGPVSDSFNDAIAIGSFHAMKKGILTSCAAGNEGPALASVGNVAPWILTVGASGMDRQFRTPLTIGNSIKTSGISVNTFTPKARMYPLTSAAQAWNDSVQIPDAAGYCFVETLDKNKVKGKIVLCKGGSDSDIKEMGGVGMIVASDDSLDTGFTLVLPAAIVNMNPYAVISKSKTVNVSAPFVASFSSRGPKLVSPTILKPDIVAPGIDILAAYSKLVTVTGEPIDNRVEVYNIISGTSMACPRATGAAAYIKTFHPEWSPAAIKSALMTTASEMKIGDLFAEWGSGAGQIDPTKALDPGLIYDLSEIDYIRFLCKASYSGTILSIVTGDQNTNCSSISPFGGHDALNYPSMNVQVENPHSSTTAAFIRTVTNVGPEKSTYKAVVKAPMDVKATVTPDTLVFNKVNEKKFFKVKVQGPPMEDTLVLSASLEWIDSNNHKVKSPIVISNMTFYFL</sequence>
<comment type="caution">
    <text evidence="1">The sequence shown here is derived from an EMBL/GenBank/DDBJ whole genome shotgun (WGS) entry which is preliminary data.</text>
</comment>
<accession>A0ACC0SIF8</accession>
<organism evidence="1 2">
    <name type="scientific">Populus trichocarpa</name>
    <name type="common">Western balsam poplar</name>
    <name type="synonym">Populus balsamifera subsp. trichocarpa</name>
    <dbReference type="NCBI Taxonomy" id="3694"/>
    <lineage>
        <taxon>Eukaryota</taxon>
        <taxon>Viridiplantae</taxon>
        <taxon>Streptophyta</taxon>
        <taxon>Embryophyta</taxon>
        <taxon>Tracheophyta</taxon>
        <taxon>Spermatophyta</taxon>
        <taxon>Magnoliopsida</taxon>
        <taxon>eudicotyledons</taxon>
        <taxon>Gunneridae</taxon>
        <taxon>Pentapetalae</taxon>
        <taxon>rosids</taxon>
        <taxon>fabids</taxon>
        <taxon>Malpighiales</taxon>
        <taxon>Salicaceae</taxon>
        <taxon>Saliceae</taxon>
        <taxon>Populus</taxon>
    </lineage>
</organism>
<dbReference type="EMBL" id="CM009298">
    <property type="protein sequence ID" value="KAI9388970.1"/>
    <property type="molecule type" value="Genomic_DNA"/>
</dbReference>
<gene>
    <name evidence="1" type="ORF">POPTR_009G145600v4</name>
</gene>
<keyword evidence="2" id="KW-1185">Reference proteome</keyword>
<name>A0ACC0SIF8_POPTR</name>
<dbReference type="Proteomes" id="UP000006729">
    <property type="component" value="Chromosome 9"/>
</dbReference>